<gene>
    <name evidence="1" type="ORF">P0O24_10700</name>
</gene>
<dbReference type="NCBIfam" id="NF041918">
    <property type="entry name" value="SAMP1"/>
    <property type="match status" value="1"/>
</dbReference>
<evidence type="ECO:0000313" key="1">
    <source>
        <dbReference type="EMBL" id="MDF0594048.1"/>
    </source>
</evidence>
<dbReference type="Gene3D" id="3.10.20.30">
    <property type="match status" value="1"/>
</dbReference>
<dbReference type="Pfam" id="PF02597">
    <property type="entry name" value="ThiS"/>
    <property type="match status" value="1"/>
</dbReference>
<keyword evidence="2" id="KW-1185">Reference proteome</keyword>
<dbReference type="CDD" id="cd17040">
    <property type="entry name" value="Ubl_MoaD_like"/>
    <property type="match status" value="1"/>
</dbReference>
<dbReference type="InterPro" id="IPR003749">
    <property type="entry name" value="ThiS/MoaD-like"/>
</dbReference>
<dbReference type="InterPro" id="IPR054834">
    <property type="entry name" value="SAMP1_3"/>
</dbReference>
<dbReference type="InterPro" id="IPR010038">
    <property type="entry name" value="MoaD_arc-typ"/>
</dbReference>
<dbReference type="InterPro" id="IPR012675">
    <property type="entry name" value="Beta-grasp_dom_sf"/>
</dbReference>
<evidence type="ECO:0000313" key="2">
    <source>
        <dbReference type="Proteomes" id="UP001215956"/>
    </source>
</evidence>
<comment type="caution">
    <text evidence="1">The sequence shown here is derived from an EMBL/GenBank/DDBJ whole genome shotgun (WGS) entry which is preliminary data.</text>
</comment>
<organism evidence="1 2">
    <name type="scientific">Candidatus Methanocrinis alkalitolerans</name>
    <dbReference type="NCBI Taxonomy" id="3033395"/>
    <lineage>
        <taxon>Archaea</taxon>
        <taxon>Methanobacteriati</taxon>
        <taxon>Methanobacteriota</taxon>
        <taxon>Stenosarchaea group</taxon>
        <taxon>Methanomicrobia</taxon>
        <taxon>Methanotrichales</taxon>
        <taxon>Methanotrichaceae</taxon>
        <taxon>Methanocrinis</taxon>
    </lineage>
</organism>
<proteinExistence type="predicted"/>
<accession>A0ABT5XH52</accession>
<dbReference type="PANTHER" id="PTHR38031">
    <property type="entry name" value="SULFUR CARRIER PROTEIN SLR0821-RELATED"/>
    <property type="match status" value="1"/>
</dbReference>
<dbReference type="Proteomes" id="UP001215956">
    <property type="component" value="Unassembled WGS sequence"/>
</dbReference>
<reference evidence="1 2" key="1">
    <citation type="submission" date="2023-03" db="EMBL/GenBank/DDBJ databases">
        <title>Whole genome sequencing of Methanotrichaceae archaeon M04Ac.</title>
        <authorList>
            <person name="Khomyakova M.A."/>
            <person name="Merkel A.Y."/>
            <person name="Slobodkin A.I."/>
        </authorList>
    </citation>
    <scope>NUCLEOTIDE SEQUENCE [LARGE SCALE GENOMIC DNA]</scope>
    <source>
        <strain evidence="1 2">M04Ac</strain>
    </source>
</reference>
<sequence length="92" mass="10188">MKVHVRAFASFREILGRDLELDVEDGSTVRDLLQRLASSHQALGPALFDDDGDLREYVIIMKNRERIDSSERRSVPLADGDEVAILPPVAGG</sequence>
<dbReference type="RefSeq" id="WP_316969746.1">
    <property type="nucleotide sequence ID" value="NZ_JARFPL010000041.1"/>
</dbReference>
<dbReference type="PANTHER" id="PTHR38031:SF1">
    <property type="entry name" value="SULFUR CARRIER PROTEIN CYSO"/>
    <property type="match status" value="1"/>
</dbReference>
<dbReference type="InterPro" id="IPR016155">
    <property type="entry name" value="Mopterin_synth/thiamin_S_b"/>
</dbReference>
<protein>
    <submittedName>
        <fullName evidence="1">MoaD/ThiS family protein</fullName>
    </submittedName>
</protein>
<dbReference type="SUPFAM" id="SSF54285">
    <property type="entry name" value="MoaD/ThiS"/>
    <property type="match status" value="1"/>
</dbReference>
<name>A0ABT5XH52_9EURY</name>
<dbReference type="InterPro" id="IPR052045">
    <property type="entry name" value="Sulfur_Carrier/Prot_Modifier"/>
</dbReference>
<dbReference type="NCBIfam" id="TIGR01687">
    <property type="entry name" value="moaD_arch"/>
    <property type="match status" value="1"/>
</dbReference>
<dbReference type="EMBL" id="JARFPL010000041">
    <property type="protein sequence ID" value="MDF0594048.1"/>
    <property type="molecule type" value="Genomic_DNA"/>
</dbReference>